<gene>
    <name evidence="1" type="ORF">GT728_13190</name>
</gene>
<protein>
    <submittedName>
        <fullName evidence="1">Uncharacterized protein</fullName>
    </submittedName>
</protein>
<sequence>MSNTALGAMKSLEFAGKEHENSESKINECKGYSVEQIFCCDHAKYFGKQLKYHGKSNQ</sequence>
<organism evidence="1 2">
    <name type="scientific">Blautia wexlerae</name>
    <dbReference type="NCBI Taxonomy" id="418240"/>
    <lineage>
        <taxon>Bacteria</taxon>
        <taxon>Bacillati</taxon>
        <taxon>Bacillota</taxon>
        <taxon>Clostridia</taxon>
        <taxon>Lachnospirales</taxon>
        <taxon>Lachnospiraceae</taxon>
        <taxon>Blautia</taxon>
    </lineage>
</organism>
<dbReference type="AlphaFoldDB" id="A0A6L8T3M1"/>
<name>A0A6L8T3M1_9FIRM</name>
<accession>A0A6L8T3M1</accession>
<dbReference type="EMBL" id="WWVQ01000033">
    <property type="protein sequence ID" value="MZL34130.1"/>
    <property type="molecule type" value="Genomic_DNA"/>
</dbReference>
<dbReference type="RefSeq" id="WP_161233939.1">
    <property type="nucleotide sequence ID" value="NZ_AP031426.1"/>
</dbReference>
<comment type="caution">
    <text evidence="1">The sequence shown here is derived from an EMBL/GenBank/DDBJ whole genome shotgun (WGS) entry which is preliminary data.</text>
</comment>
<evidence type="ECO:0000313" key="2">
    <source>
        <dbReference type="Proteomes" id="UP000477285"/>
    </source>
</evidence>
<dbReference type="Proteomes" id="UP000477285">
    <property type="component" value="Unassembled WGS sequence"/>
</dbReference>
<reference evidence="1 2" key="1">
    <citation type="journal article" date="2019" name="Nat. Med.">
        <title>A library of human gut bacterial isolates paired with longitudinal multiomics data enables mechanistic microbiome research.</title>
        <authorList>
            <person name="Poyet M."/>
            <person name="Groussin M."/>
            <person name="Gibbons S.M."/>
            <person name="Avila-Pacheco J."/>
            <person name="Jiang X."/>
            <person name="Kearney S.M."/>
            <person name="Perrotta A.R."/>
            <person name="Berdy B."/>
            <person name="Zhao S."/>
            <person name="Lieberman T.D."/>
            <person name="Swanson P.K."/>
            <person name="Smith M."/>
            <person name="Roesemann S."/>
            <person name="Alexander J.E."/>
            <person name="Rich S.A."/>
            <person name="Livny J."/>
            <person name="Vlamakis H."/>
            <person name="Clish C."/>
            <person name="Bullock K."/>
            <person name="Deik A."/>
            <person name="Scott J."/>
            <person name="Pierce K.A."/>
            <person name="Xavier R.J."/>
            <person name="Alm E.J."/>
        </authorList>
    </citation>
    <scope>NUCLEOTIDE SEQUENCE [LARGE SCALE GENOMIC DNA]</scope>
    <source>
        <strain evidence="1 2">BIOML-A1</strain>
    </source>
</reference>
<proteinExistence type="predicted"/>
<evidence type="ECO:0000313" key="1">
    <source>
        <dbReference type="EMBL" id="MZL34130.1"/>
    </source>
</evidence>